<dbReference type="AlphaFoldDB" id="A0AAV7K7U9"/>
<keyword evidence="5" id="KW-1185">Reference proteome</keyword>
<feature type="chain" id="PRO_5043798560" evidence="3">
    <location>
        <begin position="19"/>
        <end position="283"/>
    </location>
</feature>
<evidence type="ECO:0000256" key="1">
    <source>
        <dbReference type="SAM" id="MobiDB-lite"/>
    </source>
</evidence>
<keyword evidence="2" id="KW-0472">Membrane</keyword>
<keyword evidence="2" id="KW-1133">Transmembrane helix</keyword>
<feature type="compositionally biased region" description="Basic and acidic residues" evidence="1">
    <location>
        <begin position="238"/>
        <end position="252"/>
    </location>
</feature>
<evidence type="ECO:0000256" key="3">
    <source>
        <dbReference type="SAM" id="SignalP"/>
    </source>
</evidence>
<name>A0AAV7K7U9_9METZ</name>
<keyword evidence="2" id="KW-0812">Transmembrane</keyword>
<sequence>MGLLLILFLITLFSTVGGDFTLYTSEGEGIAFARCQLRAPIGKKFSSTTPELRLGNEGRRFEFAKVRGEFGDRFHGDHFPDVANSKILIGTITIRGYNDTDLAPELFCFQYLNDDKIIQYPLTKETNHSTTCTTDSTGRTVASNCLTGLEYFISTLPQLIVLTIIILSFIIFQKEIRTLSLLAKNKISRTIFWCTTNNNNISPTNSITLLSESETICPNVSPASAHTINIEVEDLPDRKNAPYQVPKDEKASPDSCVIPIDTEEESTEHRITRVGAPGKDKPE</sequence>
<comment type="caution">
    <text evidence="4">The sequence shown here is derived from an EMBL/GenBank/DDBJ whole genome shotgun (WGS) entry which is preliminary data.</text>
</comment>
<feature type="transmembrane region" description="Helical" evidence="2">
    <location>
        <begin position="151"/>
        <end position="172"/>
    </location>
</feature>
<feature type="region of interest" description="Disordered" evidence="1">
    <location>
        <begin position="238"/>
        <end position="283"/>
    </location>
</feature>
<proteinExistence type="predicted"/>
<accession>A0AAV7K7U9</accession>
<dbReference type="Proteomes" id="UP001165289">
    <property type="component" value="Unassembled WGS sequence"/>
</dbReference>
<evidence type="ECO:0000256" key="2">
    <source>
        <dbReference type="SAM" id="Phobius"/>
    </source>
</evidence>
<evidence type="ECO:0000313" key="4">
    <source>
        <dbReference type="EMBL" id="KAI6656770.1"/>
    </source>
</evidence>
<reference evidence="4 5" key="1">
    <citation type="journal article" date="2023" name="BMC Biol.">
        <title>The compact genome of the sponge Oopsacas minuta (Hexactinellida) is lacking key metazoan core genes.</title>
        <authorList>
            <person name="Santini S."/>
            <person name="Schenkelaars Q."/>
            <person name="Jourda C."/>
            <person name="Duchesne M."/>
            <person name="Belahbib H."/>
            <person name="Rocher C."/>
            <person name="Selva M."/>
            <person name="Riesgo A."/>
            <person name="Vervoort M."/>
            <person name="Leys S.P."/>
            <person name="Kodjabachian L."/>
            <person name="Le Bivic A."/>
            <person name="Borchiellini C."/>
            <person name="Claverie J.M."/>
            <person name="Renard E."/>
        </authorList>
    </citation>
    <scope>NUCLEOTIDE SEQUENCE [LARGE SCALE GENOMIC DNA]</scope>
    <source>
        <strain evidence="4">SPO-2</strain>
    </source>
</reference>
<evidence type="ECO:0000313" key="5">
    <source>
        <dbReference type="Proteomes" id="UP001165289"/>
    </source>
</evidence>
<dbReference type="EMBL" id="JAKMXF010000133">
    <property type="protein sequence ID" value="KAI6656770.1"/>
    <property type="molecule type" value="Genomic_DNA"/>
</dbReference>
<feature type="signal peptide" evidence="3">
    <location>
        <begin position="1"/>
        <end position="18"/>
    </location>
</feature>
<protein>
    <submittedName>
        <fullName evidence="4">Uncharacterized protein</fullName>
    </submittedName>
</protein>
<organism evidence="4 5">
    <name type="scientific">Oopsacas minuta</name>
    <dbReference type="NCBI Taxonomy" id="111878"/>
    <lineage>
        <taxon>Eukaryota</taxon>
        <taxon>Metazoa</taxon>
        <taxon>Porifera</taxon>
        <taxon>Hexactinellida</taxon>
        <taxon>Hexasterophora</taxon>
        <taxon>Lyssacinosida</taxon>
        <taxon>Leucopsacidae</taxon>
        <taxon>Oopsacas</taxon>
    </lineage>
</organism>
<keyword evidence="3" id="KW-0732">Signal</keyword>
<gene>
    <name evidence="4" type="ORF">LOD99_16073</name>
</gene>